<proteinExistence type="predicted"/>
<dbReference type="EMBL" id="BAABAS010000001">
    <property type="protein sequence ID" value="GAA4223582.1"/>
    <property type="molecule type" value="Genomic_DNA"/>
</dbReference>
<keyword evidence="4" id="KW-1185">Reference proteome</keyword>
<dbReference type="Pfam" id="PF13581">
    <property type="entry name" value="HATPase_c_2"/>
    <property type="match status" value="1"/>
</dbReference>
<dbReference type="Proteomes" id="UP001501710">
    <property type="component" value="Unassembled WGS sequence"/>
</dbReference>
<dbReference type="InterPro" id="IPR050267">
    <property type="entry name" value="Anti-sigma-factor_SerPK"/>
</dbReference>
<dbReference type="CDD" id="cd16936">
    <property type="entry name" value="HATPase_RsbW-like"/>
    <property type="match status" value="1"/>
</dbReference>
<keyword evidence="3" id="KW-0547">Nucleotide-binding</keyword>
<evidence type="ECO:0000256" key="1">
    <source>
        <dbReference type="ARBA" id="ARBA00022527"/>
    </source>
</evidence>
<evidence type="ECO:0000313" key="3">
    <source>
        <dbReference type="EMBL" id="GAA4223582.1"/>
    </source>
</evidence>
<name>A0ABP8BRL3_9ACTN</name>
<dbReference type="Gene3D" id="3.30.565.10">
    <property type="entry name" value="Histidine kinase-like ATPase, C-terminal domain"/>
    <property type="match status" value="1"/>
</dbReference>
<dbReference type="InterPro" id="IPR003594">
    <property type="entry name" value="HATPase_dom"/>
</dbReference>
<protein>
    <submittedName>
        <fullName evidence="3">ATP-binding protein</fullName>
    </submittedName>
</protein>
<feature type="domain" description="Histidine kinase/HSP90-like ATPase" evidence="2">
    <location>
        <begin position="27"/>
        <end position="129"/>
    </location>
</feature>
<accession>A0ABP8BRL3</accession>
<dbReference type="GO" id="GO:0005524">
    <property type="term" value="F:ATP binding"/>
    <property type="evidence" value="ECO:0007669"/>
    <property type="project" value="UniProtKB-KW"/>
</dbReference>
<dbReference type="PANTHER" id="PTHR35526">
    <property type="entry name" value="ANTI-SIGMA-F FACTOR RSBW-RELATED"/>
    <property type="match status" value="1"/>
</dbReference>
<dbReference type="SUPFAM" id="SSF55874">
    <property type="entry name" value="ATPase domain of HSP90 chaperone/DNA topoisomerase II/histidine kinase"/>
    <property type="match status" value="1"/>
</dbReference>
<dbReference type="PANTHER" id="PTHR35526:SF3">
    <property type="entry name" value="ANTI-SIGMA-F FACTOR RSBW"/>
    <property type="match status" value="1"/>
</dbReference>
<keyword evidence="1" id="KW-0808">Transferase</keyword>
<reference evidence="4" key="1">
    <citation type="journal article" date="2019" name="Int. J. Syst. Evol. Microbiol.">
        <title>The Global Catalogue of Microorganisms (GCM) 10K type strain sequencing project: providing services to taxonomists for standard genome sequencing and annotation.</title>
        <authorList>
            <consortium name="The Broad Institute Genomics Platform"/>
            <consortium name="The Broad Institute Genome Sequencing Center for Infectious Disease"/>
            <person name="Wu L."/>
            <person name="Ma J."/>
        </authorList>
    </citation>
    <scope>NUCLEOTIDE SEQUENCE [LARGE SCALE GENOMIC DNA]</scope>
    <source>
        <strain evidence="4">JCM 17440</strain>
    </source>
</reference>
<evidence type="ECO:0000313" key="4">
    <source>
        <dbReference type="Proteomes" id="UP001501710"/>
    </source>
</evidence>
<organism evidence="3 4">
    <name type="scientific">Actinomadura meridiana</name>
    <dbReference type="NCBI Taxonomy" id="559626"/>
    <lineage>
        <taxon>Bacteria</taxon>
        <taxon>Bacillati</taxon>
        <taxon>Actinomycetota</taxon>
        <taxon>Actinomycetes</taxon>
        <taxon>Streptosporangiales</taxon>
        <taxon>Thermomonosporaceae</taxon>
        <taxon>Actinomadura</taxon>
    </lineage>
</organism>
<keyword evidence="1" id="KW-0723">Serine/threonine-protein kinase</keyword>
<evidence type="ECO:0000259" key="2">
    <source>
        <dbReference type="Pfam" id="PF13581"/>
    </source>
</evidence>
<dbReference type="InterPro" id="IPR036890">
    <property type="entry name" value="HATPase_C_sf"/>
</dbReference>
<keyword evidence="3" id="KW-0067">ATP-binding</keyword>
<gene>
    <name evidence="3" type="ORF">GCM10022254_00990</name>
</gene>
<keyword evidence="1" id="KW-0418">Kinase</keyword>
<comment type="caution">
    <text evidence="3">The sequence shown here is derived from an EMBL/GenBank/DDBJ whole genome shotgun (WGS) entry which is preliminary data.</text>
</comment>
<sequence>MYEFTKGGVRARDERVLEREEGAPGVARRFVAERFAEWGVSDEYDGRIIVSEFVTNALVHGEGRIVLRVFRDEVDGLPVIEVQDDGDLLPVVRPENFAATCGRGLVMVAGLAREWGTRPLADGGKVVWAKCGI</sequence>